<proteinExistence type="predicted"/>
<gene>
    <name evidence="1" type="ORF">MtrDRAFT_AC148775g40v2</name>
</gene>
<dbReference type="EMBL" id="AC148775">
    <property type="protein sequence ID" value="ABN05748.1"/>
    <property type="molecule type" value="Genomic_DNA"/>
</dbReference>
<reference evidence="1" key="1">
    <citation type="submission" date="2004-05" db="EMBL/GenBank/DDBJ databases">
        <authorList>
            <person name="Town C.D."/>
        </authorList>
    </citation>
    <scope>NUCLEOTIDE SEQUENCE</scope>
</reference>
<reference evidence="1" key="2">
    <citation type="submission" date="2007-03" db="EMBL/GenBank/DDBJ databases">
        <authorList>
            <consortium name="The International Medicago Genome Annotation Group"/>
        </authorList>
    </citation>
    <scope>NUCLEOTIDE SEQUENCE</scope>
</reference>
<name>A2Q1D2_MEDTR</name>
<accession>A2Q1D2</accession>
<protein>
    <submittedName>
        <fullName evidence="1">Uncharacterized protein</fullName>
    </submittedName>
</protein>
<organism evidence="1">
    <name type="scientific">Medicago truncatula</name>
    <name type="common">Barrel medic</name>
    <name type="synonym">Medicago tribuloides</name>
    <dbReference type="NCBI Taxonomy" id="3880"/>
    <lineage>
        <taxon>Eukaryota</taxon>
        <taxon>Viridiplantae</taxon>
        <taxon>Streptophyta</taxon>
        <taxon>Embryophyta</taxon>
        <taxon>Tracheophyta</taxon>
        <taxon>Spermatophyta</taxon>
        <taxon>Magnoliopsida</taxon>
        <taxon>eudicotyledons</taxon>
        <taxon>Gunneridae</taxon>
        <taxon>Pentapetalae</taxon>
        <taxon>rosids</taxon>
        <taxon>fabids</taxon>
        <taxon>Fabales</taxon>
        <taxon>Fabaceae</taxon>
        <taxon>Papilionoideae</taxon>
        <taxon>50 kb inversion clade</taxon>
        <taxon>NPAAA clade</taxon>
        <taxon>Hologalegina</taxon>
        <taxon>IRL clade</taxon>
        <taxon>Trifolieae</taxon>
        <taxon>Medicago</taxon>
    </lineage>
</organism>
<dbReference type="AlphaFoldDB" id="A2Q1D2"/>
<evidence type="ECO:0000313" key="1">
    <source>
        <dbReference type="EMBL" id="ABN05748.1"/>
    </source>
</evidence>
<sequence length="55" mass="6230">MDSTIMTVGHPHQRLIIPNKRGEKLDTNLMLNHVAALEKTQISSFRFDFSGNGYV</sequence>